<dbReference type="Proteomes" id="UP001385951">
    <property type="component" value="Unassembled WGS sequence"/>
</dbReference>
<dbReference type="PROSITE" id="PS50181">
    <property type="entry name" value="FBOX"/>
    <property type="match status" value="1"/>
</dbReference>
<accession>A0AAW0GGM6</accession>
<dbReference type="InterPro" id="IPR001810">
    <property type="entry name" value="F-box_dom"/>
</dbReference>
<feature type="domain" description="F-box" evidence="1">
    <location>
        <begin position="33"/>
        <end position="79"/>
    </location>
</feature>
<dbReference type="SUPFAM" id="SSF81383">
    <property type="entry name" value="F-box domain"/>
    <property type="match status" value="1"/>
</dbReference>
<dbReference type="Pfam" id="PF00646">
    <property type="entry name" value="F-box"/>
    <property type="match status" value="1"/>
</dbReference>
<sequence length="529" mass="59709">MPSPTATTEAVTKRLCSLVLKSALASKTSLNRRWSLNDLPDDLILLILEFVEVMDIIRLRQTSKRMYRLSKLRWVWSTAIRRLMMERRLTIPALDLDINAFSANHFETRAVHAVKYHENWHSERPMPKRKIKVQLKPKPGETYSTVRKVFFLPGKKGEILITVTQRSIACWEVPLGGSEGFLLAEVVAPGDIQDAVVNEDPSHDTQIVLSYAGSDPESTDRILIALHLDEFHGKLVTLHKSVVPFVVGCSLYALHGRWLACGKWPSALDIEHRCQQVMGLCQLDTEKVLTVKFVDGCLLIITSKHAYITTIHEDEKLGTYSVKCAFLAEFSYSVRDAAVWVQKPLRQTNRKVNIPEMVSIVLRCDDGGFETLKQLDCLRNPHGTVDGHVGAFSPLFSPACTRTIMISPSSCNFVVGTHGKGVFFETKTITTSSRTSYTARCLGGFELRRSDEEFDMVYQANIVGPKHSYRLSYQPPQFVECKREVYSRRCDMGEIMYRRFSLASVALEDAVGRIAIGDRNGMLEILDYA</sequence>
<evidence type="ECO:0000313" key="2">
    <source>
        <dbReference type="EMBL" id="KAK7692475.1"/>
    </source>
</evidence>
<gene>
    <name evidence="2" type="ORF">QCA50_004100</name>
</gene>
<dbReference type="Gene3D" id="1.20.1280.50">
    <property type="match status" value="1"/>
</dbReference>
<name>A0AAW0GGM6_9APHY</name>
<proteinExistence type="predicted"/>
<protein>
    <recommendedName>
        <fullName evidence="1">F-box domain-containing protein</fullName>
    </recommendedName>
</protein>
<evidence type="ECO:0000313" key="3">
    <source>
        <dbReference type="Proteomes" id="UP001385951"/>
    </source>
</evidence>
<organism evidence="2 3">
    <name type="scientific">Cerrena zonata</name>
    <dbReference type="NCBI Taxonomy" id="2478898"/>
    <lineage>
        <taxon>Eukaryota</taxon>
        <taxon>Fungi</taxon>
        <taxon>Dikarya</taxon>
        <taxon>Basidiomycota</taxon>
        <taxon>Agaricomycotina</taxon>
        <taxon>Agaricomycetes</taxon>
        <taxon>Polyporales</taxon>
        <taxon>Cerrenaceae</taxon>
        <taxon>Cerrena</taxon>
    </lineage>
</organism>
<dbReference type="SMART" id="SM00256">
    <property type="entry name" value="FBOX"/>
    <property type="match status" value="1"/>
</dbReference>
<dbReference type="InterPro" id="IPR036047">
    <property type="entry name" value="F-box-like_dom_sf"/>
</dbReference>
<dbReference type="AlphaFoldDB" id="A0AAW0GGM6"/>
<comment type="caution">
    <text evidence="2">The sequence shown here is derived from an EMBL/GenBank/DDBJ whole genome shotgun (WGS) entry which is preliminary data.</text>
</comment>
<reference evidence="2 3" key="1">
    <citation type="submission" date="2022-09" db="EMBL/GenBank/DDBJ databases">
        <authorList>
            <person name="Palmer J.M."/>
        </authorList>
    </citation>
    <scope>NUCLEOTIDE SEQUENCE [LARGE SCALE GENOMIC DNA]</scope>
    <source>
        <strain evidence="2 3">DSM 7382</strain>
    </source>
</reference>
<evidence type="ECO:0000259" key="1">
    <source>
        <dbReference type="PROSITE" id="PS50181"/>
    </source>
</evidence>
<keyword evidence="3" id="KW-1185">Reference proteome</keyword>
<dbReference type="EMBL" id="JASBNA010000004">
    <property type="protein sequence ID" value="KAK7692475.1"/>
    <property type="molecule type" value="Genomic_DNA"/>
</dbReference>